<comment type="caution">
    <text evidence="2">The sequence shown here is derived from an EMBL/GenBank/DDBJ whole genome shotgun (WGS) entry which is preliminary data.</text>
</comment>
<reference evidence="3" key="1">
    <citation type="journal article" date="2019" name="Int. J. Syst. Evol. Microbiol.">
        <title>The Global Catalogue of Microorganisms (GCM) 10K type strain sequencing project: providing services to taxonomists for standard genome sequencing and annotation.</title>
        <authorList>
            <consortium name="The Broad Institute Genomics Platform"/>
            <consortium name="The Broad Institute Genome Sequencing Center for Infectious Disease"/>
            <person name="Wu L."/>
            <person name="Ma J."/>
        </authorList>
    </citation>
    <scope>NUCLEOTIDE SEQUENCE [LARGE SCALE GENOMIC DNA]</scope>
    <source>
        <strain evidence="3">JCM 17388</strain>
    </source>
</reference>
<feature type="signal peptide" evidence="1">
    <location>
        <begin position="1"/>
        <end position="22"/>
    </location>
</feature>
<organism evidence="2 3">
    <name type="scientific">Streptosporangium oxazolinicum</name>
    <dbReference type="NCBI Taxonomy" id="909287"/>
    <lineage>
        <taxon>Bacteria</taxon>
        <taxon>Bacillati</taxon>
        <taxon>Actinomycetota</taxon>
        <taxon>Actinomycetes</taxon>
        <taxon>Streptosporangiales</taxon>
        <taxon>Streptosporangiaceae</taxon>
        <taxon>Streptosporangium</taxon>
    </lineage>
</organism>
<feature type="chain" id="PRO_5047516328" description="Superoxide dismutase" evidence="1">
    <location>
        <begin position="23"/>
        <end position="319"/>
    </location>
</feature>
<dbReference type="Gene3D" id="2.120.10.30">
    <property type="entry name" value="TolB, C-terminal domain"/>
    <property type="match status" value="1"/>
</dbReference>
<accession>A0ABP8AF22</accession>
<evidence type="ECO:0008006" key="4">
    <source>
        <dbReference type="Google" id="ProtNLM"/>
    </source>
</evidence>
<protein>
    <recommendedName>
        <fullName evidence="4">Superoxide dismutase</fullName>
    </recommendedName>
</protein>
<keyword evidence="3" id="KW-1185">Reference proteome</keyword>
<gene>
    <name evidence="2" type="ORF">GCM10022252_09430</name>
</gene>
<dbReference type="SUPFAM" id="SSF63829">
    <property type="entry name" value="Calcium-dependent phosphotriesterase"/>
    <property type="match status" value="1"/>
</dbReference>
<dbReference type="EMBL" id="BAABAQ010000001">
    <property type="protein sequence ID" value="GAA4182851.1"/>
    <property type="molecule type" value="Genomic_DNA"/>
</dbReference>
<sequence>MKVTFLVAGVLAALVAAPPAVAAETGSGTGASTIPASFDKPAYPTEFSLPDGFQPEGIAIGPGSAAYFGSRGTGAIYRADLRTGKGRIINPGPGTPSLGLKVDARGRLFVAGGTGGDARVIDTRTGKVLASYRLATGAAFVNDVVLTHDAAYFTDSTNPVLYKLPFGRGGALPAEAVKVLLSGDIVYTTGINANGIAPTPDRRALLVVQSNTGKLFRVNPSTGVATLVDLGTESLANGDGLLLEGRTLHVVQNRLNTLTSFSLNRGATSGKVVRRLVDDRFDVPTTVASFRDRLYLPNARFTTTPTPTTPYNVVAVKRH</sequence>
<dbReference type="InterPro" id="IPR011042">
    <property type="entry name" value="6-blade_b-propeller_TolB-like"/>
</dbReference>
<evidence type="ECO:0000313" key="3">
    <source>
        <dbReference type="Proteomes" id="UP001501251"/>
    </source>
</evidence>
<keyword evidence="1" id="KW-0732">Signal</keyword>
<name>A0ABP8AF22_9ACTN</name>
<proteinExistence type="predicted"/>
<dbReference type="RefSeq" id="WP_344915280.1">
    <property type="nucleotide sequence ID" value="NZ_BAABAQ010000001.1"/>
</dbReference>
<evidence type="ECO:0000313" key="2">
    <source>
        <dbReference type="EMBL" id="GAA4182851.1"/>
    </source>
</evidence>
<evidence type="ECO:0000256" key="1">
    <source>
        <dbReference type="SAM" id="SignalP"/>
    </source>
</evidence>
<dbReference type="Proteomes" id="UP001501251">
    <property type="component" value="Unassembled WGS sequence"/>
</dbReference>